<keyword evidence="1" id="KW-0732">Signal</keyword>
<evidence type="ECO:0000313" key="4">
    <source>
        <dbReference type="Proteomes" id="UP001582793"/>
    </source>
</evidence>
<feature type="chain" id="PRO_5045690392" evidence="1">
    <location>
        <begin position="34"/>
        <end position="315"/>
    </location>
</feature>
<evidence type="ECO:0000313" key="3">
    <source>
        <dbReference type="EMBL" id="MFB6391903.1"/>
    </source>
</evidence>
<dbReference type="RefSeq" id="WP_375732810.1">
    <property type="nucleotide sequence ID" value="NZ_JBCGDC010000004.1"/>
</dbReference>
<reference evidence="3 4" key="1">
    <citation type="submission" date="2024-04" db="EMBL/GenBank/DDBJ databases">
        <title>Polymorphospora sp. isolated from Baiyangdian Lake in Xiong'an New Area.</title>
        <authorList>
            <person name="Zhang X."/>
            <person name="Liu J."/>
        </authorList>
    </citation>
    <scope>NUCLEOTIDE SEQUENCE [LARGE SCALE GENOMIC DNA]</scope>
    <source>
        <strain evidence="3 4">2-325</strain>
    </source>
</reference>
<organism evidence="3 4">
    <name type="scientific">Polymorphospora lycopeni</name>
    <dbReference type="NCBI Taxonomy" id="3140240"/>
    <lineage>
        <taxon>Bacteria</taxon>
        <taxon>Bacillati</taxon>
        <taxon>Actinomycetota</taxon>
        <taxon>Actinomycetes</taxon>
        <taxon>Micromonosporales</taxon>
        <taxon>Micromonosporaceae</taxon>
        <taxon>Polymorphospora</taxon>
    </lineage>
</organism>
<dbReference type="InterPro" id="IPR010427">
    <property type="entry name" value="DUF1023"/>
</dbReference>
<name>A0ABV5CIT6_9ACTN</name>
<dbReference type="Pfam" id="PF06259">
    <property type="entry name" value="Abhydrolase_8"/>
    <property type="match status" value="1"/>
</dbReference>
<evidence type="ECO:0000256" key="1">
    <source>
        <dbReference type="SAM" id="SignalP"/>
    </source>
</evidence>
<dbReference type="InterPro" id="IPR029058">
    <property type="entry name" value="AB_hydrolase_fold"/>
</dbReference>
<accession>A0ABV5CIT6</accession>
<gene>
    <name evidence="3" type="ORF">AAFH96_02125</name>
</gene>
<dbReference type="GO" id="GO:0016787">
    <property type="term" value="F:hydrolase activity"/>
    <property type="evidence" value="ECO:0007669"/>
    <property type="project" value="UniProtKB-KW"/>
</dbReference>
<keyword evidence="3" id="KW-0378">Hydrolase</keyword>
<protein>
    <submittedName>
        <fullName evidence="3">Alpha/beta hydrolase</fullName>
    </submittedName>
</protein>
<feature type="domain" description="DUF1023" evidence="2">
    <location>
        <begin position="70"/>
        <end position="245"/>
    </location>
</feature>
<feature type="signal peptide" evidence="1">
    <location>
        <begin position="1"/>
        <end position="33"/>
    </location>
</feature>
<dbReference type="Proteomes" id="UP001582793">
    <property type="component" value="Unassembled WGS sequence"/>
</dbReference>
<dbReference type="EMBL" id="JBCGDC010000004">
    <property type="protein sequence ID" value="MFB6391903.1"/>
    <property type="molecule type" value="Genomic_DNA"/>
</dbReference>
<sequence>MGRGPTRRRLAAHATTVLLGLGLLGPAAQPVRAGPTADPYAAPSPAAAMLAAGGPYAEWAASGRRLLVFDRRGGGRAVEVVGDLAGADRIAVLVPGVSSTLRDFDRGLGGVAHRAPSVQARALYGQLRAADPRVAVVAWLGYDPPDGIGWAAARPDSARDGAVLLAAFARDLAARRPGVAITLVGHSYGALVVGMAAADLPCQVTDLVALGGVGMGADDVSGLGGTARIWAAEAAGDWIRRLPPVRLLGLGHGTRPATPSFGARPLPVDDGAGHDDYLVPGGTTLRALADVVLAARATDAPATNAPVRPAPAVGR</sequence>
<comment type="caution">
    <text evidence="3">The sequence shown here is derived from an EMBL/GenBank/DDBJ whole genome shotgun (WGS) entry which is preliminary data.</text>
</comment>
<proteinExistence type="predicted"/>
<dbReference type="Gene3D" id="3.40.50.1820">
    <property type="entry name" value="alpha/beta hydrolase"/>
    <property type="match status" value="1"/>
</dbReference>
<evidence type="ECO:0000259" key="2">
    <source>
        <dbReference type="Pfam" id="PF06259"/>
    </source>
</evidence>
<keyword evidence="4" id="KW-1185">Reference proteome</keyword>
<dbReference type="SUPFAM" id="SSF53474">
    <property type="entry name" value="alpha/beta-Hydrolases"/>
    <property type="match status" value="1"/>
</dbReference>